<accession>A0A7R9Q0L9</accession>
<dbReference type="AlphaFoldDB" id="A0A7R9Q0L9"/>
<dbReference type="OrthoDB" id="6512177at2759"/>
<dbReference type="EMBL" id="OC858946">
    <property type="protein sequence ID" value="CAD7627037.1"/>
    <property type="molecule type" value="Genomic_DNA"/>
</dbReference>
<name>A0A7R9Q0L9_9ACAR</name>
<organism evidence="1">
    <name type="scientific">Medioppia subpectinata</name>
    <dbReference type="NCBI Taxonomy" id="1979941"/>
    <lineage>
        <taxon>Eukaryota</taxon>
        <taxon>Metazoa</taxon>
        <taxon>Ecdysozoa</taxon>
        <taxon>Arthropoda</taxon>
        <taxon>Chelicerata</taxon>
        <taxon>Arachnida</taxon>
        <taxon>Acari</taxon>
        <taxon>Acariformes</taxon>
        <taxon>Sarcoptiformes</taxon>
        <taxon>Oribatida</taxon>
        <taxon>Brachypylina</taxon>
        <taxon>Oppioidea</taxon>
        <taxon>Oppiidae</taxon>
        <taxon>Medioppia</taxon>
    </lineage>
</organism>
<sequence>MVVDPLNRLTCMYGRLLLFKIESHWDWNKWYDSSCLINNPFYETKRLRERDCHLCEDITRIERNSDLKSGIIGENFIRNEIPLIVGSDQMESEIDKWPIAGHQYMTKMIGKIKANEEILHKTRNTAFNAGDDKI</sequence>
<keyword evidence="2" id="KW-1185">Reference proteome</keyword>
<proteinExistence type="predicted"/>
<dbReference type="Proteomes" id="UP000759131">
    <property type="component" value="Unassembled WGS sequence"/>
</dbReference>
<evidence type="ECO:0000313" key="2">
    <source>
        <dbReference type="Proteomes" id="UP000759131"/>
    </source>
</evidence>
<protein>
    <submittedName>
        <fullName evidence="1">Uncharacterized protein</fullName>
    </submittedName>
</protein>
<dbReference type="EMBL" id="CAJPIZ010004371">
    <property type="protein sequence ID" value="CAG2107467.1"/>
    <property type="molecule type" value="Genomic_DNA"/>
</dbReference>
<evidence type="ECO:0000313" key="1">
    <source>
        <dbReference type="EMBL" id="CAD7627037.1"/>
    </source>
</evidence>
<reference evidence="1" key="1">
    <citation type="submission" date="2020-11" db="EMBL/GenBank/DDBJ databases">
        <authorList>
            <person name="Tran Van P."/>
        </authorList>
    </citation>
    <scope>NUCLEOTIDE SEQUENCE</scope>
</reference>
<gene>
    <name evidence="1" type="ORF">OSB1V03_LOCUS7467</name>
</gene>